<evidence type="ECO:0000313" key="2">
    <source>
        <dbReference type="Proteomes" id="UP000594638"/>
    </source>
</evidence>
<dbReference type="OrthoDB" id="1716571at2759"/>
<protein>
    <submittedName>
        <fullName evidence="1">Uncharacterized protein</fullName>
    </submittedName>
</protein>
<comment type="caution">
    <text evidence="1">The sequence shown here is derived from an EMBL/GenBank/DDBJ whole genome shotgun (WGS) entry which is preliminary data.</text>
</comment>
<name>A0A8S0PJG1_OLEEU</name>
<dbReference type="EMBL" id="CACTIH010000107">
    <property type="protein sequence ID" value="CAA2954129.1"/>
    <property type="molecule type" value="Genomic_DNA"/>
</dbReference>
<reference evidence="1 2" key="1">
    <citation type="submission" date="2019-12" db="EMBL/GenBank/DDBJ databases">
        <authorList>
            <person name="Alioto T."/>
            <person name="Alioto T."/>
            <person name="Gomez Garrido J."/>
        </authorList>
    </citation>
    <scope>NUCLEOTIDE SEQUENCE [LARGE SCALE GENOMIC DNA]</scope>
</reference>
<accession>A0A8S0PJG1</accession>
<proteinExistence type="predicted"/>
<keyword evidence="2" id="KW-1185">Reference proteome</keyword>
<gene>
    <name evidence="1" type="ORF">OLEA9_A086463</name>
</gene>
<sequence length="90" mass="10428">MKGAYVEAPLGVLEEESQYRRALPLIWVEKRFEDVRAKLSGRPEFLLCLLPKRKKRKLSGPPKFLLCLLPERKNCDIYGPRKGEILVDFA</sequence>
<dbReference type="AlphaFoldDB" id="A0A8S0PJG1"/>
<organism evidence="1 2">
    <name type="scientific">Olea europaea subsp. europaea</name>
    <dbReference type="NCBI Taxonomy" id="158383"/>
    <lineage>
        <taxon>Eukaryota</taxon>
        <taxon>Viridiplantae</taxon>
        <taxon>Streptophyta</taxon>
        <taxon>Embryophyta</taxon>
        <taxon>Tracheophyta</taxon>
        <taxon>Spermatophyta</taxon>
        <taxon>Magnoliopsida</taxon>
        <taxon>eudicotyledons</taxon>
        <taxon>Gunneridae</taxon>
        <taxon>Pentapetalae</taxon>
        <taxon>asterids</taxon>
        <taxon>lamiids</taxon>
        <taxon>Lamiales</taxon>
        <taxon>Oleaceae</taxon>
        <taxon>Oleeae</taxon>
        <taxon>Olea</taxon>
    </lineage>
</organism>
<evidence type="ECO:0000313" key="1">
    <source>
        <dbReference type="EMBL" id="CAA2954129.1"/>
    </source>
</evidence>
<dbReference type="Proteomes" id="UP000594638">
    <property type="component" value="Unassembled WGS sequence"/>
</dbReference>
<dbReference type="Gramene" id="OE9A086463T1">
    <property type="protein sequence ID" value="OE9A086463C1"/>
    <property type="gene ID" value="OE9A086463"/>
</dbReference>